<dbReference type="PANTHER" id="PTHR28080:SF1">
    <property type="entry name" value="PEROXISOMAL BIOGENESIS FACTOR 3"/>
    <property type="match status" value="1"/>
</dbReference>
<dbReference type="OrthoDB" id="45930at2759"/>
<feature type="region of interest" description="Disordered" evidence="1">
    <location>
        <begin position="311"/>
        <end position="332"/>
    </location>
</feature>
<accession>A0A0D7BIU1</accession>
<keyword evidence="2" id="KW-0812">Transmembrane</keyword>
<proteinExistence type="predicted"/>
<evidence type="ECO:0008006" key="5">
    <source>
        <dbReference type="Google" id="ProtNLM"/>
    </source>
</evidence>
<feature type="region of interest" description="Disordered" evidence="1">
    <location>
        <begin position="354"/>
        <end position="373"/>
    </location>
</feature>
<organism evidence="3 4">
    <name type="scientific">Cylindrobasidium torrendii FP15055 ss-10</name>
    <dbReference type="NCBI Taxonomy" id="1314674"/>
    <lineage>
        <taxon>Eukaryota</taxon>
        <taxon>Fungi</taxon>
        <taxon>Dikarya</taxon>
        <taxon>Basidiomycota</taxon>
        <taxon>Agaricomycotina</taxon>
        <taxon>Agaricomycetes</taxon>
        <taxon>Agaricomycetidae</taxon>
        <taxon>Agaricales</taxon>
        <taxon>Marasmiineae</taxon>
        <taxon>Physalacriaceae</taxon>
        <taxon>Cylindrobasidium</taxon>
    </lineage>
</organism>
<protein>
    <recommendedName>
        <fullName evidence="5">Peroxin-3</fullName>
    </recommendedName>
</protein>
<reference evidence="3 4" key="1">
    <citation type="journal article" date="2015" name="Fungal Genet. Biol.">
        <title>Evolution of novel wood decay mechanisms in Agaricales revealed by the genome sequences of Fistulina hepatica and Cylindrobasidium torrendii.</title>
        <authorList>
            <person name="Floudas D."/>
            <person name="Held B.W."/>
            <person name="Riley R."/>
            <person name="Nagy L.G."/>
            <person name="Koehler G."/>
            <person name="Ransdell A.S."/>
            <person name="Younus H."/>
            <person name="Chow J."/>
            <person name="Chiniquy J."/>
            <person name="Lipzen A."/>
            <person name="Tritt A."/>
            <person name="Sun H."/>
            <person name="Haridas S."/>
            <person name="LaButti K."/>
            <person name="Ohm R.A."/>
            <person name="Kues U."/>
            <person name="Blanchette R.A."/>
            <person name="Grigoriev I.V."/>
            <person name="Minto R.E."/>
            <person name="Hibbett D.S."/>
        </authorList>
    </citation>
    <scope>NUCLEOTIDE SEQUENCE [LARGE SCALE GENOMIC DNA]</scope>
    <source>
        <strain evidence="3 4">FP15055 ss-10</strain>
    </source>
</reference>
<dbReference type="PANTHER" id="PTHR28080">
    <property type="entry name" value="PEROXISOMAL BIOGENESIS FACTOR 3"/>
    <property type="match status" value="1"/>
</dbReference>
<keyword evidence="2" id="KW-0472">Membrane</keyword>
<keyword evidence="2" id="KW-1133">Transmembrane helix</keyword>
<dbReference type="GO" id="GO:0005778">
    <property type="term" value="C:peroxisomal membrane"/>
    <property type="evidence" value="ECO:0007669"/>
    <property type="project" value="InterPro"/>
</dbReference>
<feature type="transmembrane region" description="Helical" evidence="2">
    <location>
        <begin position="150"/>
        <end position="172"/>
    </location>
</feature>
<keyword evidence="4" id="KW-1185">Reference proteome</keyword>
<gene>
    <name evidence="3" type="ORF">CYLTODRAFT_419839</name>
</gene>
<dbReference type="Pfam" id="PF04882">
    <property type="entry name" value="Peroxin-3"/>
    <property type="match status" value="1"/>
</dbReference>
<evidence type="ECO:0000313" key="3">
    <source>
        <dbReference type="EMBL" id="KIY70367.1"/>
    </source>
</evidence>
<sequence length="483" mass="53333">MLTYIRERKYLHKAGGLLAGLYYTRKYISERIEDVRETMDRERAARDGLKRRFRQTHENMGYMVMTLLPTLADQIRQGMDVEGVIDELRSLKSGSQNMESSIASLVSTTSSLDSPSSSSSPSLNASPQLGPQKSKAQLWNTTKTMTITRLLTIIYSSTLLSLLTLVQMSILARHQYVAAVFQQCRDERLRESMEEQLSIASLLFSGGSGLEDLMSGNMDALFPDLGSNQPEDDGAFLTLSWWLLHEGWRDISRRVRTAVDDVLGSASLRQEITPSDLFDKIRDIRKRVEKDTTFVDAMLPPSDEMTMYALGRGGFEPADAPPSPIVPASIHESGEVSDSEMSWLDSASQYSLPTQSQQSLLSGPPSEHRSATPPTAVALPQTLVPLLAEAHEVFASPDWKLVLKAALDVGVSVWESDAAGAWKSTGTVMEEPRQSLASLLPALAKWNVMSLPTPLVDRILATYEPTALSAVIFGKFEDEVGER</sequence>
<evidence type="ECO:0000256" key="2">
    <source>
        <dbReference type="SAM" id="Phobius"/>
    </source>
</evidence>
<name>A0A0D7BIU1_9AGAR</name>
<evidence type="ECO:0000256" key="1">
    <source>
        <dbReference type="SAM" id="MobiDB-lite"/>
    </source>
</evidence>
<dbReference type="GO" id="GO:0045046">
    <property type="term" value="P:protein import into peroxisome membrane"/>
    <property type="evidence" value="ECO:0007669"/>
    <property type="project" value="TreeGrafter"/>
</dbReference>
<dbReference type="STRING" id="1314674.A0A0D7BIU1"/>
<feature type="compositionally biased region" description="Low complexity" evidence="1">
    <location>
        <begin position="105"/>
        <end position="127"/>
    </location>
</feature>
<feature type="compositionally biased region" description="Low complexity" evidence="1">
    <location>
        <begin position="354"/>
        <end position="365"/>
    </location>
</feature>
<dbReference type="Proteomes" id="UP000054007">
    <property type="component" value="Unassembled WGS sequence"/>
</dbReference>
<evidence type="ECO:0000313" key="4">
    <source>
        <dbReference type="Proteomes" id="UP000054007"/>
    </source>
</evidence>
<feature type="region of interest" description="Disordered" evidence="1">
    <location>
        <begin position="105"/>
        <end position="137"/>
    </location>
</feature>
<dbReference type="EMBL" id="KN880469">
    <property type="protein sequence ID" value="KIY70367.1"/>
    <property type="molecule type" value="Genomic_DNA"/>
</dbReference>
<dbReference type="GO" id="GO:0030674">
    <property type="term" value="F:protein-macromolecule adaptor activity"/>
    <property type="evidence" value="ECO:0007669"/>
    <property type="project" value="TreeGrafter"/>
</dbReference>
<dbReference type="InterPro" id="IPR006966">
    <property type="entry name" value="Peroxin-3"/>
</dbReference>
<dbReference type="AlphaFoldDB" id="A0A0D7BIU1"/>